<keyword evidence="2" id="KW-1185">Reference proteome</keyword>
<evidence type="ECO:0000313" key="2">
    <source>
        <dbReference type="Proteomes" id="UP000799118"/>
    </source>
</evidence>
<name>A0A6A4GGI5_9AGAR</name>
<protein>
    <submittedName>
        <fullName evidence="1">Uncharacterized protein</fullName>
    </submittedName>
</protein>
<dbReference type="AlphaFoldDB" id="A0A6A4GGI5"/>
<gene>
    <name evidence="1" type="ORF">BT96DRAFT_929143</name>
</gene>
<sequence>MMGGYHCYLSKWTLATHAKSAQASFPRPTASDVAISELSPYSSVLHQTFPSPTAKSLITPSVHAILSAFDDAIAKLVWKGRSVLGTC</sequence>
<reference evidence="1" key="1">
    <citation type="journal article" date="2019" name="Environ. Microbiol.">
        <title>Fungal ecological strategies reflected in gene transcription - a case study of two litter decomposers.</title>
        <authorList>
            <person name="Barbi F."/>
            <person name="Kohler A."/>
            <person name="Barry K."/>
            <person name="Baskaran P."/>
            <person name="Daum C."/>
            <person name="Fauchery L."/>
            <person name="Ihrmark K."/>
            <person name="Kuo A."/>
            <person name="LaButti K."/>
            <person name="Lipzen A."/>
            <person name="Morin E."/>
            <person name="Grigoriev I.V."/>
            <person name="Henrissat B."/>
            <person name="Lindahl B."/>
            <person name="Martin F."/>
        </authorList>
    </citation>
    <scope>NUCLEOTIDE SEQUENCE</scope>
    <source>
        <strain evidence="1">JB14</strain>
    </source>
</reference>
<dbReference type="EMBL" id="ML770090">
    <property type="protein sequence ID" value="KAE9384729.1"/>
    <property type="molecule type" value="Genomic_DNA"/>
</dbReference>
<evidence type="ECO:0000313" key="1">
    <source>
        <dbReference type="EMBL" id="KAE9384729.1"/>
    </source>
</evidence>
<accession>A0A6A4GGI5</accession>
<proteinExistence type="predicted"/>
<dbReference type="Proteomes" id="UP000799118">
    <property type="component" value="Unassembled WGS sequence"/>
</dbReference>
<organism evidence="1 2">
    <name type="scientific">Gymnopus androsaceus JB14</name>
    <dbReference type="NCBI Taxonomy" id="1447944"/>
    <lineage>
        <taxon>Eukaryota</taxon>
        <taxon>Fungi</taxon>
        <taxon>Dikarya</taxon>
        <taxon>Basidiomycota</taxon>
        <taxon>Agaricomycotina</taxon>
        <taxon>Agaricomycetes</taxon>
        <taxon>Agaricomycetidae</taxon>
        <taxon>Agaricales</taxon>
        <taxon>Marasmiineae</taxon>
        <taxon>Omphalotaceae</taxon>
        <taxon>Gymnopus</taxon>
    </lineage>
</organism>